<reference evidence="2" key="1">
    <citation type="submission" date="2025-08" db="UniProtKB">
        <authorList>
            <consortium name="RefSeq"/>
        </authorList>
    </citation>
    <scope>IDENTIFICATION</scope>
    <source>
        <tissue evidence="2">Tentacle</tissue>
    </source>
</reference>
<dbReference type="KEGG" id="aten:116301386"/>
<evidence type="ECO:0000313" key="1">
    <source>
        <dbReference type="Proteomes" id="UP000515163"/>
    </source>
</evidence>
<protein>
    <submittedName>
        <fullName evidence="2">Uncharacterized protein LOC116301386</fullName>
    </submittedName>
</protein>
<sequence>MPSQPYRSVAEFTAYKILESQMLCGSGKLFSAIKEMKALSVLDVYSTQLREEVLCSLPQKLKGIDVGYCESITKDGLTKFIWQQPNLVYVGLAGLKDVICQEVLDTLSICNLKYLDRSESHVLGSLSTFFRDQSSLSELSLQGRGLALRNLNHFEFPLCDHT</sequence>
<dbReference type="InParanoid" id="A0A6P8IHY0"/>
<keyword evidence="1" id="KW-1185">Reference proteome</keyword>
<dbReference type="GeneID" id="116301386"/>
<dbReference type="Gene3D" id="3.80.10.10">
    <property type="entry name" value="Ribonuclease Inhibitor"/>
    <property type="match status" value="1"/>
</dbReference>
<name>A0A6P8IHY0_ACTTE</name>
<dbReference type="RefSeq" id="XP_031566300.1">
    <property type="nucleotide sequence ID" value="XM_031710440.1"/>
</dbReference>
<accession>A0A6P8IHY0</accession>
<dbReference type="AlphaFoldDB" id="A0A6P8IHY0"/>
<proteinExistence type="predicted"/>
<gene>
    <name evidence="2" type="primary">LOC116301386</name>
</gene>
<dbReference type="Proteomes" id="UP000515163">
    <property type="component" value="Unplaced"/>
</dbReference>
<dbReference type="InterPro" id="IPR032675">
    <property type="entry name" value="LRR_dom_sf"/>
</dbReference>
<dbReference type="OrthoDB" id="10270631at2759"/>
<dbReference type="SUPFAM" id="SSF52047">
    <property type="entry name" value="RNI-like"/>
    <property type="match status" value="1"/>
</dbReference>
<organism evidence="1 2">
    <name type="scientific">Actinia tenebrosa</name>
    <name type="common">Australian red waratah sea anemone</name>
    <dbReference type="NCBI Taxonomy" id="6105"/>
    <lineage>
        <taxon>Eukaryota</taxon>
        <taxon>Metazoa</taxon>
        <taxon>Cnidaria</taxon>
        <taxon>Anthozoa</taxon>
        <taxon>Hexacorallia</taxon>
        <taxon>Actiniaria</taxon>
        <taxon>Actiniidae</taxon>
        <taxon>Actinia</taxon>
    </lineage>
</organism>
<evidence type="ECO:0000313" key="2">
    <source>
        <dbReference type="RefSeq" id="XP_031566300.1"/>
    </source>
</evidence>